<keyword evidence="3 8" id="KW-0349">Heme</keyword>
<keyword evidence="9" id="KW-0175">Coiled coil</keyword>
<evidence type="ECO:0000256" key="5">
    <source>
        <dbReference type="ARBA" id="ARBA00023002"/>
    </source>
</evidence>
<dbReference type="PANTHER" id="PTHR24291:SF50">
    <property type="entry name" value="BIFUNCTIONAL ALBAFLAVENONE MONOOXYGENASE_TERPENE SYNTHASE"/>
    <property type="match status" value="1"/>
</dbReference>
<keyword evidence="7" id="KW-0503">Monooxygenase</keyword>
<accession>A0A2T9ZHR4</accession>
<evidence type="ECO:0000313" key="10">
    <source>
        <dbReference type="EMBL" id="PVV04119.1"/>
    </source>
</evidence>
<dbReference type="OrthoDB" id="1470350at2759"/>
<gene>
    <name evidence="10" type="ORF">BB560_001388</name>
</gene>
<dbReference type="SUPFAM" id="SSF48264">
    <property type="entry name" value="Cytochrome P450"/>
    <property type="match status" value="1"/>
</dbReference>
<keyword evidence="4 8" id="KW-0479">Metal-binding</keyword>
<dbReference type="Proteomes" id="UP000245609">
    <property type="component" value="Unassembled WGS sequence"/>
</dbReference>
<comment type="similarity">
    <text evidence="2">Belongs to the cytochrome P450 family.</text>
</comment>
<keyword evidence="6 8" id="KW-0408">Iron</keyword>
<dbReference type="InterPro" id="IPR002403">
    <property type="entry name" value="Cyt_P450_E_grp-IV"/>
</dbReference>
<dbReference type="PRINTS" id="PR00465">
    <property type="entry name" value="EP450IV"/>
</dbReference>
<dbReference type="GO" id="GO:0004497">
    <property type="term" value="F:monooxygenase activity"/>
    <property type="evidence" value="ECO:0007669"/>
    <property type="project" value="UniProtKB-KW"/>
</dbReference>
<evidence type="ECO:0000256" key="2">
    <source>
        <dbReference type="ARBA" id="ARBA00010617"/>
    </source>
</evidence>
<dbReference type="AlphaFoldDB" id="A0A2T9ZHR4"/>
<comment type="caution">
    <text evidence="10">The sequence shown here is derived from an EMBL/GenBank/DDBJ whole genome shotgun (WGS) entry which is preliminary data.</text>
</comment>
<comment type="cofactor">
    <cofactor evidence="1 8">
        <name>heme</name>
        <dbReference type="ChEBI" id="CHEBI:30413"/>
    </cofactor>
</comment>
<feature type="binding site" description="axial binding residue" evidence="8">
    <location>
        <position position="186"/>
    </location>
    <ligand>
        <name>heme</name>
        <dbReference type="ChEBI" id="CHEBI:30413"/>
    </ligand>
    <ligandPart>
        <name>Fe</name>
        <dbReference type="ChEBI" id="CHEBI:18248"/>
    </ligandPart>
</feature>
<evidence type="ECO:0000256" key="9">
    <source>
        <dbReference type="SAM" id="Coils"/>
    </source>
</evidence>
<name>A0A2T9ZHR4_9FUNG</name>
<sequence length="301" mass="34611">MVDQELKALDKMSNFSQGLCNGLKLIKLYRDQLPTDDLVLTTVCLASFSYYSTAMSEPRILNILVDLSSRPAMQNLLVNEQKAIMKTFGRSINLKSLSKMKYLDAFIKESLLLSAPAILKETILSNGITIPQNGILSINLFQKFHNKKPGSYIERVFDPARHRIEKADSKEEFIYSLLWGAGNDTCPFKKYSIEQLKLFVAIVLRKYDIVSVGDQTDTELERHLAMLEEYLEQVERILEEKDSELRAEIQDSWERTLKVVIAVKMVVAQMKEFDKGIEKAKLTLENFQKLRISLEEVYKKI</sequence>
<evidence type="ECO:0000256" key="3">
    <source>
        <dbReference type="ARBA" id="ARBA00022617"/>
    </source>
</evidence>
<dbReference type="InterPro" id="IPR036396">
    <property type="entry name" value="Cyt_P450_sf"/>
</dbReference>
<keyword evidence="5" id="KW-0560">Oxidoreductase</keyword>
<evidence type="ECO:0000256" key="4">
    <source>
        <dbReference type="ARBA" id="ARBA00022723"/>
    </source>
</evidence>
<dbReference type="InterPro" id="IPR050196">
    <property type="entry name" value="Cytochrome_P450_Monoox"/>
</dbReference>
<feature type="coiled-coil region" evidence="9">
    <location>
        <begin position="220"/>
        <end position="251"/>
    </location>
</feature>
<evidence type="ECO:0000256" key="1">
    <source>
        <dbReference type="ARBA" id="ARBA00001971"/>
    </source>
</evidence>
<dbReference type="STRING" id="133381.A0A2T9ZHR4"/>
<evidence type="ECO:0000313" key="11">
    <source>
        <dbReference type="Proteomes" id="UP000245609"/>
    </source>
</evidence>
<dbReference type="GO" id="GO:0005506">
    <property type="term" value="F:iron ion binding"/>
    <property type="evidence" value="ECO:0007669"/>
    <property type="project" value="InterPro"/>
</dbReference>
<dbReference type="InterPro" id="IPR001128">
    <property type="entry name" value="Cyt_P450"/>
</dbReference>
<evidence type="ECO:0000256" key="7">
    <source>
        <dbReference type="ARBA" id="ARBA00023033"/>
    </source>
</evidence>
<dbReference type="Pfam" id="PF00067">
    <property type="entry name" value="p450"/>
    <property type="match status" value="1"/>
</dbReference>
<proteinExistence type="inferred from homology"/>
<dbReference type="GO" id="GO:0020037">
    <property type="term" value="F:heme binding"/>
    <property type="evidence" value="ECO:0007669"/>
    <property type="project" value="InterPro"/>
</dbReference>
<evidence type="ECO:0000256" key="8">
    <source>
        <dbReference type="PIRSR" id="PIRSR602403-1"/>
    </source>
</evidence>
<dbReference type="PANTHER" id="PTHR24291">
    <property type="entry name" value="CYTOCHROME P450 FAMILY 4"/>
    <property type="match status" value="1"/>
</dbReference>
<dbReference type="Gene3D" id="1.10.630.10">
    <property type="entry name" value="Cytochrome P450"/>
    <property type="match status" value="1"/>
</dbReference>
<organism evidence="10 11">
    <name type="scientific">Smittium megazygosporum</name>
    <dbReference type="NCBI Taxonomy" id="133381"/>
    <lineage>
        <taxon>Eukaryota</taxon>
        <taxon>Fungi</taxon>
        <taxon>Fungi incertae sedis</taxon>
        <taxon>Zoopagomycota</taxon>
        <taxon>Kickxellomycotina</taxon>
        <taxon>Harpellomycetes</taxon>
        <taxon>Harpellales</taxon>
        <taxon>Legeriomycetaceae</taxon>
        <taxon>Smittium</taxon>
    </lineage>
</organism>
<reference evidence="10 11" key="1">
    <citation type="journal article" date="2018" name="MBio">
        <title>Comparative Genomics Reveals the Core Gene Toolbox for the Fungus-Insect Symbiosis.</title>
        <authorList>
            <person name="Wang Y."/>
            <person name="Stata M."/>
            <person name="Wang W."/>
            <person name="Stajich J.E."/>
            <person name="White M.M."/>
            <person name="Moncalvo J.M."/>
        </authorList>
    </citation>
    <scope>NUCLEOTIDE SEQUENCE [LARGE SCALE GENOMIC DNA]</scope>
    <source>
        <strain evidence="10 11">SC-DP-2</strain>
    </source>
</reference>
<protein>
    <submittedName>
        <fullName evidence="10">Uncharacterized protein</fullName>
    </submittedName>
</protein>
<dbReference type="EMBL" id="MBFS01000160">
    <property type="protein sequence ID" value="PVV04119.1"/>
    <property type="molecule type" value="Genomic_DNA"/>
</dbReference>
<keyword evidence="11" id="KW-1185">Reference proteome</keyword>
<evidence type="ECO:0000256" key="6">
    <source>
        <dbReference type="ARBA" id="ARBA00023004"/>
    </source>
</evidence>
<dbReference type="GO" id="GO:0016705">
    <property type="term" value="F:oxidoreductase activity, acting on paired donors, with incorporation or reduction of molecular oxygen"/>
    <property type="evidence" value="ECO:0007669"/>
    <property type="project" value="InterPro"/>
</dbReference>